<keyword evidence="8" id="KW-0328">Glycosyltransferase</keyword>
<comment type="subcellular location">
    <subcellularLocation>
        <location evidence="1">Membrane</location>
        <topology evidence="1">Multi-pass membrane protein</topology>
    </subcellularLocation>
</comment>
<evidence type="ECO:0000313" key="9">
    <source>
        <dbReference type="Proteomes" id="UP000199612"/>
    </source>
</evidence>
<proteinExistence type="predicted"/>
<feature type="transmembrane region" description="Helical" evidence="5">
    <location>
        <begin position="237"/>
        <end position="259"/>
    </location>
</feature>
<evidence type="ECO:0000259" key="6">
    <source>
        <dbReference type="Pfam" id="PF00535"/>
    </source>
</evidence>
<dbReference type="Gene3D" id="3.90.550.10">
    <property type="entry name" value="Spore Coat Polysaccharide Biosynthesis Protein SpsA, Chain A"/>
    <property type="match status" value="1"/>
</dbReference>
<keyword evidence="3 5" id="KW-1133">Transmembrane helix</keyword>
<feature type="domain" description="Glycosyltransferase 2-like" evidence="6">
    <location>
        <begin position="7"/>
        <end position="148"/>
    </location>
</feature>
<dbReference type="PANTHER" id="PTHR10859:SF114">
    <property type="entry name" value="DOLICHOL-PHOSPHATE MANNOSYLTRANSFERASE"/>
    <property type="match status" value="1"/>
</dbReference>
<feature type="transmembrane region" description="Helical" evidence="5">
    <location>
        <begin position="303"/>
        <end position="323"/>
    </location>
</feature>
<evidence type="ECO:0000256" key="2">
    <source>
        <dbReference type="ARBA" id="ARBA00022692"/>
    </source>
</evidence>
<dbReference type="Proteomes" id="UP000199612">
    <property type="component" value="Unassembled WGS sequence"/>
</dbReference>
<dbReference type="AlphaFoldDB" id="A0A1I1K9U5"/>
<dbReference type="SUPFAM" id="SSF53448">
    <property type="entry name" value="Nucleotide-diphospho-sugar transferases"/>
    <property type="match status" value="1"/>
</dbReference>
<reference evidence="9" key="1">
    <citation type="submission" date="2016-10" db="EMBL/GenBank/DDBJ databases">
        <authorList>
            <person name="Varghese N."/>
            <person name="Submissions S."/>
        </authorList>
    </citation>
    <scope>NUCLEOTIDE SEQUENCE [LARGE SCALE GENOMIC DNA]</scope>
    <source>
        <strain evidence="9">DSM 23664</strain>
    </source>
</reference>
<accession>A0A1I1K9U5</accession>
<dbReference type="GO" id="GO:0016020">
    <property type="term" value="C:membrane"/>
    <property type="evidence" value="ECO:0007669"/>
    <property type="project" value="UniProtKB-SubCell"/>
</dbReference>
<organism evidence="8 9">
    <name type="scientific">Alkalibacterium subtropicum</name>
    <dbReference type="NCBI Taxonomy" id="753702"/>
    <lineage>
        <taxon>Bacteria</taxon>
        <taxon>Bacillati</taxon>
        <taxon>Bacillota</taxon>
        <taxon>Bacilli</taxon>
        <taxon>Lactobacillales</taxon>
        <taxon>Carnobacteriaceae</taxon>
        <taxon>Alkalibacterium</taxon>
    </lineage>
</organism>
<evidence type="ECO:0000259" key="7">
    <source>
        <dbReference type="Pfam" id="PF04138"/>
    </source>
</evidence>
<keyword evidence="2 5" id="KW-0812">Transmembrane</keyword>
<keyword evidence="4 5" id="KW-0472">Membrane</keyword>
<dbReference type="GO" id="GO:0006487">
    <property type="term" value="P:protein N-linked glycosylation"/>
    <property type="evidence" value="ECO:0007669"/>
    <property type="project" value="TreeGrafter"/>
</dbReference>
<dbReference type="GO" id="GO:0016757">
    <property type="term" value="F:glycosyltransferase activity"/>
    <property type="evidence" value="ECO:0007669"/>
    <property type="project" value="UniProtKB-KW"/>
</dbReference>
<dbReference type="RefSeq" id="WP_177188669.1">
    <property type="nucleotide sequence ID" value="NZ_FOLT01000011.1"/>
</dbReference>
<evidence type="ECO:0000256" key="3">
    <source>
        <dbReference type="ARBA" id="ARBA00022989"/>
    </source>
</evidence>
<evidence type="ECO:0000256" key="4">
    <source>
        <dbReference type="ARBA" id="ARBA00023136"/>
    </source>
</evidence>
<dbReference type="InterPro" id="IPR007267">
    <property type="entry name" value="GtrA_DPMS_TM"/>
</dbReference>
<protein>
    <submittedName>
        <fullName evidence="8">Dolichol-phosphate mannosyltransferase</fullName>
    </submittedName>
</protein>
<dbReference type="Pfam" id="PF00535">
    <property type="entry name" value="Glycos_transf_2"/>
    <property type="match status" value="1"/>
</dbReference>
<keyword evidence="8" id="KW-0808">Transferase</keyword>
<evidence type="ECO:0000256" key="1">
    <source>
        <dbReference type="ARBA" id="ARBA00004141"/>
    </source>
</evidence>
<dbReference type="STRING" id="753702.SAMN04488102_11118"/>
<dbReference type="CDD" id="cd04179">
    <property type="entry name" value="DPM_DPG-synthase_like"/>
    <property type="match status" value="1"/>
</dbReference>
<evidence type="ECO:0000256" key="5">
    <source>
        <dbReference type="SAM" id="Phobius"/>
    </source>
</evidence>
<dbReference type="EMBL" id="FOLT01000011">
    <property type="protein sequence ID" value="SFC57301.1"/>
    <property type="molecule type" value="Genomic_DNA"/>
</dbReference>
<dbReference type="InterPro" id="IPR001173">
    <property type="entry name" value="Glyco_trans_2-like"/>
</dbReference>
<sequence>MKNCIIVIPVLDPNDAFTPYVKQLVQEDFKSIIIVNDGSSNEKTQIFEKLDELPEVTVLTHAVNMGKGRALKNAFNYILNDPELSTQDGVITVDGDGQHKVSDVLKLCSELEGKSSSLLLGVRHFQEDNVPWTSRMGNTITRRLFKLLYGEGLNDTQTGLRGLSTDILPDFAAIEGERYSYETNMLIVAIHKGIAIKEVTIATVYIKDNEESHFNPVKDSVEIYVLLFKNFFKFMSVSFTSFLIDISFFQIFLFILGFLMTRRRIIAATLLARAVSSLFNYTVNRKWVFESKKRWKHTLFSYYGLVAVEAMASGLSVYWLFQLTGIKEVILKVFVDAILFMISYRIQKFLIFKSHEN</sequence>
<feature type="domain" description="GtrA/DPMS transmembrane" evidence="7">
    <location>
        <begin position="233"/>
        <end position="352"/>
    </location>
</feature>
<gene>
    <name evidence="8" type="ORF">SAMN04488102_11118</name>
</gene>
<dbReference type="PANTHER" id="PTHR10859">
    <property type="entry name" value="GLYCOSYL TRANSFERASE"/>
    <property type="match status" value="1"/>
</dbReference>
<dbReference type="InterPro" id="IPR029044">
    <property type="entry name" value="Nucleotide-diphossugar_trans"/>
</dbReference>
<name>A0A1I1K9U5_9LACT</name>
<dbReference type="Pfam" id="PF04138">
    <property type="entry name" value="GtrA_DPMS_TM"/>
    <property type="match status" value="1"/>
</dbReference>
<evidence type="ECO:0000313" key="8">
    <source>
        <dbReference type="EMBL" id="SFC57301.1"/>
    </source>
</evidence>
<dbReference type="GO" id="GO:0000271">
    <property type="term" value="P:polysaccharide biosynthetic process"/>
    <property type="evidence" value="ECO:0007669"/>
    <property type="project" value="InterPro"/>
</dbReference>
<keyword evidence="9" id="KW-1185">Reference proteome</keyword>